<feature type="region of interest" description="Disordered" evidence="1">
    <location>
        <begin position="1"/>
        <end position="22"/>
    </location>
</feature>
<evidence type="ECO:0000313" key="3">
    <source>
        <dbReference type="Proteomes" id="UP001320876"/>
    </source>
</evidence>
<sequence length="155" mass="16739">MAGANPKKTKAAAPKEPKAEADPAFTVAAFSKATGCDRHTIAARLASLGAEPVGKSRTQSAGKFSLRDLVKAASLSTDADEMRLRKTTAETEKLELANARARGEWAEIAAVKKLGERVTVAIRSRILSMPLTDEEKDRCLLELRSLGEMDWSREA</sequence>
<dbReference type="RefSeq" id="WP_264485415.1">
    <property type="nucleotide sequence ID" value="NZ_JAPDDT010000001.1"/>
</dbReference>
<name>A0ABT3GCY7_9BACT</name>
<dbReference type="EMBL" id="JAPDDT010000001">
    <property type="protein sequence ID" value="MCW1921306.1"/>
    <property type="molecule type" value="Genomic_DNA"/>
</dbReference>
<comment type="caution">
    <text evidence="2">The sequence shown here is derived from an EMBL/GenBank/DDBJ whole genome shotgun (WGS) entry which is preliminary data.</text>
</comment>
<reference evidence="2 3" key="1">
    <citation type="submission" date="2022-10" db="EMBL/GenBank/DDBJ databases">
        <title>Luteolibacter arcticus strain CCTCC AB 2014275, whole genome shotgun sequencing project.</title>
        <authorList>
            <person name="Zhao G."/>
            <person name="Shen L."/>
        </authorList>
    </citation>
    <scope>NUCLEOTIDE SEQUENCE [LARGE SCALE GENOMIC DNA]</scope>
    <source>
        <strain evidence="2 3">CCTCC AB 2014275</strain>
    </source>
</reference>
<protein>
    <submittedName>
        <fullName evidence="2">Terminase small subunit</fullName>
    </submittedName>
</protein>
<dbReference type="Proteomes" id="UP001320876">
    <property type="component" value="Unassembled WGS sequence"/>
</dbReference>
<evidence type="ECO:0000313" key="2">
    <source>
        <dbReference type="EMBL" id="MCW1921306.1"/>
    </source>
</evidence>
<feature type="compositionally biased region" description="Low complexity" evidence="1">
    <location>
        <begin position="1"/>
        <end position="12"/>
    </location>
</feature>
<proteinExistence type="predicted"/>
<gene>
    <name evidence="2" type="ORF">OKA05_02005</name>
</gene>
<evidence type="ECO:0000256" key="1">
    <source>
        <dbReference type="SAM" id="MobiDB-lite"/>
    </source>
</evidence>
<keyword evidence="3" id="KW-1185">Reference proteome</keyword>
<accession>A0ABT3GCY7</accession>
<organism evidence="2 3">
    <name type="scientific">Luteolibacter arcticus</name>
    <dbReference type="NCBI Taxonomy" id="1581411"/>
    <lineage>
        <taxon>Bacteria</taxon>
        <taxon>Pseudomonadati</taxon>
        <taxon>Verrucomicrobiota</taxon>
        <taxon>Verrucomicrobiia</taxon>
        <taxon>Verrucomicrobiales</taxon>
        <taxon>Verrucomicrobiaceae</taxon>
        <taxon>Luteolibacter</taxon>
    </lineage>
</organism>